<dbReference type="AlphaFoldDB" id="A0A853EMB7"/>
<dbReference type="Gene3D" id="1.25.40.10">
    <property type="entry name" value="Tetratricopeptide repeat domain"/>
    <property type="match status" value="2"/>
</dbReference>
<reference evidence="3 4" key="1">
    <citation type="submission" date="2020-07" db="EMBL/GenBank/DDBJ databases">
        <title>MOT database genomes.</title>
        <authorList>
            <person name="Joseph S."/>
            <person name="Aduse-Opoku J."/>
            <person name="Hashim A."/>
            <person name="Wade W."/>
            <person name="Curtis M."/>
        </authorList>
    </citation>
    <scope>NUCLEOTIDE SEQUENCE [LARGE SCALE GENOMIC DNA]</scope>
    <source>
        <strain evidence="3 4">WMus004</strain>
    </source>
</reference>
<evidence type="ECO:0000313" key="3">
    <source>
        <dbReference type="EMBL" id="NYS70389.1"/>
    </source>
</evidence>
<dbReference type="SUPFAM" id="SSF48452">
    <property type="entry name" value="TPR-like"/>
    <property type="match status" value="1"/>
</dbReference>
<dbReference type="InterPro" id="IPR011990">
    <property type="entry name" value="TPR-like_helical_dom_sf"/>
</dbReference>
<keyword evidence="1" id="KW-0802">TPR repeat</keyword>
<dbReference type="PANTHER" id="PTHR44809">
    <property type="match status" value="1"/>
</dbReference>
<dbReference type="PANTHER" id="PTHR44809:SF1">
    <property type="entry name" value="PROTEIN O-MANNOSYL-TRANSFERASE TMTC1"/>
    <property type="match status" value="1"/>
</dbReference>
<name>A0A853EMB7_9ACTO</name>
<feature type="transmembrane region" description="Helical" evidence="2">
    <location>
        <begin position="257"/>
        <end position="277"/>
    </location>
</feature>
<feature type="transmembrane region" description="Helical" evidence="2">
    <location>
        <begin position="303"/>
        <end position="327"/>
    </location>
</feature>
<protein>
    <submittedName>
        <fullName evidence="3">Tetratricopeptide repeat protein</fullName>
    </submittedName>
</protein>
<dbReference type="PROSITE" id="PS50005">
    <property type="entry name" value="TPR"/>
    <property type="match status" value="1"/>
</dbReference>
<keyword evidence="2" id="KW-0472">Membrane</keyword>
<dbReference type="SMART" id="SM00028">
    <property type="entry name" value="TPR"/>
    <property type="match status" value="3"/>
</dbReference>
<evidence type="ECO:0000313" key="4">
    <source>
        <dbReference type="Proteomes" id="UP000572528"/>
    </source>
</evidence>
<comment type="caution">
    <text evidence="3">The sequence shown here is derived from an EMBL/GenBank/DDBJ whole genome shotgun (WGS) entry which is preliminary data.</text>
</comment>
<dbReference type="Pfam" id="PF13428">
    <property type="entry name" value="TPR_14"/>
    <property type="match status" value="1"/>
</dbReference>
<evidence type="ECO:0000256" key="2">
    <source>
        <dbReference type="SAM" id="Phobius"/>
    </source>
</evidence>
<keyword evidence="2" id="KW-1133">Transmembrane helix</keyword>
<dbReference type="Proteomes" id="UP000572528">
    <property type="component" value="Unassembled WGS sequence"/>
</dbReference>
<dbReference type="InterPro" id="IPR052943">
    <property type="entry name" value="TMTC_O-mannosyl-trnsfr"/>
</dbReference>
<dbReference type="EMBL" id="JACBXV010000298">
    <property type="protein sequence ID" value="NYS70389.1"/>
    <property type="molecule type" value="Genomic_DNA"/>
</dbReference>
<gene>
    <name evidence="3" type="ORF">HZZ05_12905</name>
</gene>
<feature type="transmembrane region" description="Helical" evidence="2">
    <location>
        <begin position="333"/>
        <end position="354"/>
    </location>
</feature>
<feature type="repeat" description="TPR" evidence="1">
    <location>
        <begin position="80"/>
        <end position="113"/>
    </location>
</feature>
<dbReference type="InterPro" id="IPR019734">
    <property type="entry name" value="TPR_rpt"/>
</dbReference>
<proteinExistence type="predicted"/>
<accession>A0A853EMB7</accession>
<evidence type="ECO:0000256" key="1">
    <source>
        <dbReference type="PROSITE-ProRule" id="PRU00339"/>
    </source>
</evidence>
<feature type="transmembrane region" description="Helical" evidence="2">
    <location>
        <begin position="231"/>
        <end position="251"/>
    </location>
</feature>
<organism evidence="3 4">
    <name type="scientific">Actinomyces bowdenii</name>
    <dbReference type="NCBI Taxonomy" id="131109"/>
    <lineage>
        <taxon>Bacteria</taxon>
        <taxon>Bacillati</taxon>
        <taxon>Actinomycetota</taxon>
        <taxon>Actinomycetes</taxon>
        <taxon>Actinomycetales</taxon>
        <taxon>Actinomycetaceae</taxon>
        <taxon>Actinomyces</taxon>
    </lineage>
</organism>
<sequence length="369" mass="39712">MSTMGSSQIDVEAQLGRAEQLIDLGRHTQAMEILTGLLRDHPDYEGHTRMLLAYLHSRTGQAHETVANARAAVALLPHLAQPHRLLGGCLADAGDLASAEAALRRALELDPQEPATWIMLSMTLSKADRDEEAFYVGRQAVALAPESAEAHHAVGMSLASASPQMAETAFTEALRVDPMFTPALRSLAFMLLRSRRRAHGARLLASYASLQPQSPIVHYIVDLALSRTISAVLLVTLLGFLPMVVALGLVWDEGAAPLIAVVAVLATATAAGALSWARARPLHRALPRAVHSHLWAMLRRRHLIVVVTVMLALLWTALVVGVILALITGSLEVLGWVVLAIPGVCITCVILRGVQFRAAVLKEAFDQES</sequence>
<keyword evidence="2" id="KW-0812">Transmembrane</keyword>